<name>A0ABT9QKF9_9ACTN</name>
<organism evidence="4 5">
    <name type="scientific">Streptosporangium lutulentum</name>
    <dbReference type="NCBI Taxonomy" id="1461250"/>
    <lineage>
        <taxon>Bacteria</taxon>
        <taxon>Bacillati</taxon>
        <taxon>Actinomycetota</taxon>
        <taxon>Actinomycetes</taxon>
        <taxon>Streptosporangiales</taxon>
        <taxon>Streptosporangiaceae</taxon>
        <taxon>Streptosporangium</taxon>
    </lineage>
</organism>
<evidence type="ECO:0000256" key="1">
    <source>
        <dbReference type="PROSITE-ProRule" id="PRU00325"/>
    </source>
</evidence>
<evidence type="ECO:0000259" key="3">
    <source>
        <dbReference type="PROSITE" id="PS50966"/>
    </source>
</evidence>
<evidence type="ECO:0000256" key="2">
    <source>
        <dbReference type="SAM" id="MobiDB-lite"/>
    </source>
</evidence>
<dbReference type="EMBL" id="JAUSQU010000001">
    <property type="protein sequence ID" value="MDP9847199.1"/>
    <property type="molecule type" value="Genomic_DNA"/>
</dbReference>
<keyword evidence="5" id="KW-1185">Reference proteome</keyword>
<evidence type="ECO:0000313" key="5">
    <source>
        <dbReference type="Proteomes" id="UP001225356"/>
    </source>
</evidence>
<dbReference type="InterPro" id="IPR007527">
    <property type="entry name" value="Znf_SWIM"/>
</dbReference>
<feature type="domain" description="SWIM-type" evidence="3">
    <location>
        <begin position="51"/>
        <end position="88"/>
    </location>
</feature>
<evidence type="ECO:0000313" key="4">
    <source>
        <dbReference type="EMBL" id="MDP9847199.1"/>
    </source>
</evidence>
<sequence length="113" mass="12046">MQRIADLIGAEADRADQAALEHGDELEKSGAVQLVRFSPPLVTAEVDEGAACVEFRIVDGVLRWHCTCRDGRSGLFCAHCVATARSVRVRTGKKGSPDVRPQAAPTGTFPIAS</sequence>
<accession>A0ABT9QKF9</accession>
<comment type="caution">
    <text evidence="4">The sequence shown here is derived from an EMBL/GenBank/DDBJ whole genome shotgun (WGS) entry which is preliminary data.</text>
</comment>
<dbReference type="RefSeq" id="WP_307564265.1">
    <property type="nucleotide sequence ID" value="NZ_JAUSQU010000001.1"/>
</dbReference>
<keyword evidence="1" id="KW-0479">Metal-binding</keyword>
<protein>
    <submittedName>
        <fullName evidence="4">Zn finger protein</fullName>
    </submittedName>
</protein>
<dbReference type="PROSITE" id="PS50966">
    <property type="entry name" value="ZF_SWIM"/>
    <property type="match status" value="1"/>
</dbReference>
<gene>
    <name evidence="4" type="ORF">J2853_006410</name>
</gene>
<keyword evidence="1" id="KW-0863">Zinc-finger</keyword>
<reference evidence="4 5" key="1">
    <citation type="submission" date="2023-07" db="EMBL/GenBank/DDBJ databases">
        <title>Sequencing the genomes of 1000 actinobacteria strains.</title>
        <authorList>
            <person name="Klenk H.-P."/>
        </authorList>
    </citation>
    <scope>NUCLEOTIDE SEQUENCE [LARGE SCALE GENOMIC DNA]</scope>
    <source>
        <strain evidence="4 5">DSM 46740</strain>
    </source>
</reference>
<keyword evidence="1" id="KW-0862">Zinc</keyword>
<proteinExistence type="predicted"/>
<feature type="region of interest" description="Disordered" evidence="2">
    <location>
        <begin position="91"/>
        <end position="113"/>
    </location>
</feature>
<dbReference type="Proteomes" id="UP001225356">
    <property type="component" value="Unassembled WGS sequence"/>
</dbReference>